<dbReference type="KEGG" id="spzr:G5C33_04925"/>
<name>A0A6G6Y3A2_9SPHN</name>
<feature type="region of interest" description="Disordered" evidence="1">
    <location>
        <begin position="98"/>
        <end position="123"/>
    </location>
</feature>
<feature type="transmembrane region" description="Helical" evidence="2">
    <location>
        <begin position="49"/>
        <end position="70"/>
    </location>
</feature>
<dbReference type="RefSeq" id="WP_165326199.1">
    <property type="nucleotide sequence ID" value="NZ_CP049109.1"/>
</dbReference>
<protein>
    <recommendedName>
        <fullName evidence="6">LPXTG cell wall anchor domain-containing protein</fullName>
    </recommendedName>
</protein>
<proteinExistence type="predicted"/>
<keyword evidence="2" id="KW-0812">Transmembrane</keyword>
<feature type="signal peptide" evidence="3">
    <location>
        <begin position="1"/>
        <end position="25"/>
    </location>
</feature>
<gene>
    <name evidence="4" type="ORF">G5C33_04925</name>
</gene>
<keyword evidence="3" id="KW-0732">Signal</keyword>
<dbReference type="AlphaFoldDB" id="A0A6G6Y3A2"/>
<feature type="chain" id="PRO_5026149632" description="LPXTG cell wall anchor domain-containing protein" evidence="3">
    <location>
        <begin position="26"/>
        <end position="123"/>
    </location>
</feature>
<evidence type="ECO:0000256" key="2">
    <source>
        <dbReference type="SAM" id="Phobius"/>
    </source>
</evidence>
<organism evidence="4 5">
    <name type="scientific">Stakelama tenebrarum</name>
    <dbReference type="NCBI Taxonomy" id="2711215"/>
    <lineage>
        <taxon>Bacteria</taxon>
        <taxon>Pseudomonadati</taxon>
        <taxon>Pseudomonadota</taxon>
        <taxon>Alphaproteobacteria</taxon>
        <taxon>Sphingomonadales</taxon>
        <taxon>Sphingomonadaceae</taxon>
        <taxon>Stakelama</taxon>
    </lineage>
</organism>
<evidence type="ECO:0000313" key="5">
    <source>
        <dbReference type="Proteomes" id="UP000501568"/>
    </source>
</evidence>
<dbReference type="EMBL" id="CP049109">
    <property type="protein sequence ID" value="QIG79198.1"/>
    <property type="molecule type" value="Genomic_DNA"/>
</dbReference>
<keyword evidence="5" id="KW-1185">Reference proteome</keyword>
<keyword evidence="2" id="KW-0472">Membrane</keyword>
<evidence type="ECO:0000313" key="4">
    <source>
        <dbReference type="EMBL" id="QIG79198.1"/>
    </source>
</evidence>
<keyword evidence="2" id="KW-1133">Transmembrane helix</keyword>
<sequence>MNTARQIALAAALALASGLPTHAAAAPVGAESAASESGDAAAAEAQEPAYANWISLAMLAAAGFALWYTMRRDRHARSPRRDGDDPLADESFEARVARKIEALGTEEEPIRRPPPGSFGRRGR</sequence>
<accession>A0A6G6Y3A2</accession>
<dbReference type="Proteomes" id="UP000501568">
    <property type="component" value="Chromosome"/>
</dbReference>
<evidence type="ECO:0000256" key="1">
    <source>
        <dbReference type="SAM" id="MobiDB-lite"/>
    </source>
</evidence>
<reference evidence="4 5" key="1">
    <citation type="submission" date="2020-02" db="EMBL/GenBank/DDBJ databases">
        <authorList>
            <person name="Zheng R.K."/>
            <person name="Sun C.M."/>
        </authorList>
    </citation>
    <scope>NUCLEOTIDE SEQUENCE [LARGE SCALE GENOMIC DNA]</scope>
    <source>
        <strain evidence="5">zrk23</strain>
    </source>
</reference>
<evidence type="ECO:0008006" key="6">
    <source>
        <dbReference type="Google" id="ProtNLM"/>
    </source>
</evidence>
<evidence type="ECO:0000256" key="3">
    <source>
        <dbReference type="SAM" id="SignalP"/>
    </source>
</evidence>